<keyword evidence="5 10" id="KW-0833">Ubl conjugation pathway</keyword>
<dbReference type="InterPro" id="IPR001578">
    <property type="entry name" value="Peptidase_C12_UCH"/>
</dbReference>
<organism evidence="13 14">
    <name type="scientific">Paragonimus westermani</name>
    <dbReference type="NCBI Taxonomy" id="34504"/>
    <lineage>
        <taxon>Eukaryota</taxon>
        <taxon>Metazoa</taxon>
        <taxon>Spiralia</taxon>
        <taxon>Lophotrochozoa</taxon>
        <taxon>Platyhelminthes</taxon>
        <taxon>Trematoda</taxon>
        <taxon>Digenea</taxon>
        <taxon>Plagiorchiida</taxon>
        <taxon>Troglotremata</taxon>
        <taxon>Troglotrematidae</taxon>
        <taxon>Paragonimus</taxon>
    </lineage>
</organism>
<comment type="similarity">
    <text evidence="2 10 11">Belongs to the peptidase C12 family.</text>
</comment>
<name>A0A8T0DU41_9TREM</name>
<evidence type="ECO:0000256" key="2">
    <source>
        <dbReference type="ARBA" id="ARBA00009326"/>
    </source>
</evidence>
<dbReference type="InterPro" id="IPR038765">
    <property type="entry name" value="Papain-like_cys_pep_sf"/>
</dbReference>
<keyword evidence="4 10" id="KW-0645">Protease</keyword>
<comment type="caution">
    <text evidence="13">The sequence shown here is derived from an EMBL/GenBank/DDBJ whole genome shotgun (WGS) entry which is preliminary data.</text>
</comment>
<feature type="site" description="Important for enzyme activity" evidence="10">
    <location>
        <position position="172"/>
    </location>
</feature>
<dbReference type="PRINTS" id="PR00707">
    <property type="entry name" value="UBCTHYDRLASE"/>
</dbReference>
<dbReference type="OrthoDB" id="427186at2759"/>
<proteinExistence type="inferred from homology"/>
<evidence type="ECO:0000256" key="7">
    <source>
        <dbReference type="ARBA" id="ARBA00022807"/>
    </source>
</evidence>
<dbReference type="PANTHER" id="PTHR10589:SF17">
    <property type="entry name" value="UBIQUITIN CARBOXYL-TERMINAL HYDROLASE"/>
    <property type="match status" value="1"/>
</dbReference>
<dbReference type="GO" id="GO:0016579">
    <property type="term" value="P:protein deubiquitination"/>
    <property type="evidence" value="ECO:0007669"/>
    <property type="project" value="TreeGrafter"/>
</dbReference>
<evidence type="ECO:0000256" key="8">
    <source>
        <dbReference type="ARBA" id="ARBA00055560"/>
    </source>
</evidence>
<dbReference type="GO" id="GO:0004843">
    <property type="term" value="F:cysteine-type deubiquitinase activity"/>
    <property type="evidence" value="ECO:0007669"/>
    <property type="project" value="UniProtKB-UniRule"/>
</dbReference>
<accession>A0A8T0DU41</accession>
<feature type="site" description="Transition state stabilizer" evidence="10">
    <location>
        <position position="77"/>
    </location>
</feature>
<evidence type="ECO:0000256" key="5">
    <source>
        <dbReference type="ARBA" id="ARBA00022786"/>
    </source>
</evidence>
<dbReference type="PROSITE" id="PS52048">
    <property type="entry name" value="UCH_DOMAIN"/>
    <property type="match status" value="1"/>
</dbReference>
<keyword evidence="6 10" id="KW-0378">Hydrolase</keyword>
<dbReference type="EMBL" id="JTDF01001022">
    <property type="protein sequence ID" value="KAF8570608.1"/>
    <property type="molecule type" value="Genomic_DNA"/>
</dbReference>
<dbReference type="Proteomes" id="UP000699462">
    <property type="component" value="Unassembled WGS sequence"/>
</dbReference>
<evidence type="ECO:0000256" key="11">
    <source>
        <dbReference type="RuleBase" id="RU361215"/>
    </source>
</evidence>
<evidence type="ECO:0000313" key="14">
    <source>
        <dbReference type="Proteomes" id="UP000699462"/>
    </source>
</evidence>
<dbReference type="InterPro" id="IPR036959">
    <property type="entry name" value="Peptidase_C12_UCH_sf"/>
</dbReference>
<dbReference type="PANTHER" id="PTHR10589">
    <property type="entry name" value="UBIQUITIN CARBOXYL-TERMINAL HYDROLASE"/>
    <property type="match status" value="1"/>
</dbReference>
<evidence type="ECO:0000256" key="4">
    <source>
        <dbReference type="ARBA" id="ARBA00022670"/>
    </source>
</evidence>
<dbReference type="FunFam" id="3.40.532.10:FF:000006">
    <property type="entry name" value="Ubiquitin carboxyl-terminal hydrolase"/>
    <property type="match status" value="1"/>
</dbReference>
<dbReference type="Gene3D" id="3.40.532.10">
    <property type="entry name" value="Peptidase C12, ubiquitin carboxyl-terminal hydrolase"/>
    <property type="match status" value="1"/>
</dbReference>
<evidence type="ECO:0000256" key="6">
    <source>
        <dbReference type="ARBA" id="ARBA00022801"/>
    </source>
</evidence>
<dbReference type="Pfam" id="PF01088">
    <property type="entry name" value="Peptidase_C12"/>
    <property type="match status" value="1"/>
</dbReference>
<feature type="active site" description="Proton donor" evidence="10">
    <location>
        <position position="157"/>
    </location>
</feature>
<reference evidence="13 14" key="1">
    <citation type="submission" date="2019-07" db="EMBL/GenBank/DDBJ databases">
        <title>Annotation for the trematode Paragonimus westermani.</title>
        <authorList>
            <person name="Choi Y.-J."/>
        </authorList>
    </citation>
    <scope>NUCLEOTIDE SEQUENCE [LARGE SCALE GENOMIC DNA]</scope>
    <source>
        <strain evidence="13">180907_Pwestermani</strain>
    </source>
</reference>
<dbReference type="AlphaFoldDB" id="A0A8T0DU41"/>
<keyword evidence="7 10" id="KW-0788">Thiol protease</keyword>
<evidence type="ECO:0000256" key="1">
    <source>
        <dbReference type="ARBA" id="ARBA00000707"/>
    </source>
</evidence>
<evidence type="ECO:0000256" key="3">
    <source>
        <dbReference type="ARBA" id="ARBA00012759"/>
    </source>
</evidence>
<protein>
    <recommendedName>
        <fullName evidence="9 11">Ubiquitin carboxyl-terminal hydrolase</fullName>
        <ecNumber evidence="3 11">3.4.19.12</ecNumber>
    </recommendedName>
</protein>
<dbReference type="CDD" id="cd09616">
    <property type="entry name" value="Peptidase_C12_UCH_L1_L3"/>
    <property type="match status" value="1"/>
</dbReference>
<evidence type="ECO:0000259" key="12">
    <source>
        <dbReference type="PROSITE" id="PS52048"/>
    </source>
</evidence>
<evidence type="ECO:0000256" key="10">
    <source>
        <dbReference type="PROSITE-ProRule" id="PRU01393"/>
    </source>
</evidence>
<keyword evidence="14" id="KW-1185">Reference proteome</keyword>
<sequence>MRWIPLEANPEVMNQFIYNLGVKPAWEFVDVYGLDPELLSMVPRPVLAVILLYPLSDSNTESLGKPVDSTDVFLVKQTIDNACGTIALLHAVMNNENVLQFKDGSLVGDLLYRMRDTKPADRGPMIEKENRLSDLHESSAVRGQTTAPAPSTRTNLHFICFVEKSGALYELDGRKDLPVLHGPTSPDTLLEDTATVIKKFMAQDPESINYAVVALCKKR</sequence>
<evidence type="ECO:0000256" key="9">
    <source>
        <dbReference type="ARBA" id="ARBA00073226"/>
    </source>
</evidence>
<feature type="domain" description="UCH catalytic" evidence="12">
    <location>
        <begin position="2"/>
        <end position="217"/>
    </location>
</feature>
<evidence type="ECO:0000313" key="13">
    <source>
        <dbReference type="EMBL" id="KAF8570608.1"/>
    </source>
</evidence>
<gene>
    <name evidence="13" type="ORF">P879_01685</name>
</gene>
<dbReference type="SUPFAM" id="SSF54001">
    <property type="entry name" value="Cysteine proteinases"/>
    <property type="match status" value="1"/>
</dbReference>
<dbReference type="EC" id="3.4.19.12" evidence="3 11"/>
<dbReference type="GO" id="GO:0005737">
    <property type="term" value="C:cytoplasm"/>
    <property type="evidence" value="ECO:0007669"/>
    <property type="project" value="TreeGrafter"/>
</dbReference>
<comment type="function">
    <text evidence="8">Ubiquitin-protein hydrolase is involved both in the processing of ubiquitin precursors and of ubiquitinated proteins. This enzyme is a thiol protease that recognizes and hydrolyzes a peptide bond at the C-terminal glycine of ubiquitin.</text>
</comment>
<comment type="catalytic activity">
    <reaction evidence="1 10 11">
        <text>Thiol-dependent hydrolysis of ester, thioester, amide, peptide and isopeptide bonds formed by the C-terminal Gly of ubiquitin (a 76-residue protein attached to proteins as an intracellular targeting signal).</text>
        <dbReference type="EC" id="3.4.19.12"/>
    </reaction>
</comment>
<dbReference type="GO" id="GO:0006511">
    <property type="term" value="P:ubiquitin-dependent protein catabolic process"/>
    <property type="evidence" value="ECO:0007669"/>
    <property type="project" value="UniProtKB-UniRule"/>
</dbReference>
<feature type="active site" description="Nucleophile" evidence="10">
    <location>
        <position position="83"/>
    </location>
</feature>